<reference evidence="2 3" key="1">
    <citation type="submission" date="2019-05" db="EMBL/GenBank/DDBJ databases">
        <title>Hymenobacter edaphi sp. nov., isolated from abandoned arsenic-contaminated farmland soil.</title>
        <authorList>
            <person name="Nie L."/>
        </authorList>
    </citation>
    <scope>NUCLEOTIDE SEQUENCE [LARGE SCALE GENOMIC DNA]</scope>
    <source>
        <strain evidence="2 3">1-3-3-8</strain>
    </source>
</reference>
<comment type="caution">
    <text evidence="2">The sequence shown here is derived from an EMBL/GenBank/DDBJ whole genome shotgun (WGS) entry which is preliminary data.</text>
</comment>
<dbReference type="Pfam" id="PF17899">
    <property type="entry name" value="Peptidase_M61_N"/>
    <property type="match status" value="1"/>
</dbReference>
<dbReference type="InterPro" id="IPR036034">
    <property type="entry name" value="PDZ_sf"/>
</dbReference>
<accession>A0A5R8WTP9</accession>
<dbReference type="Proteomes" id="UP000305517">
    <property type="component" value="Unassembled WGS sequence"/>
</dbReference>
<evidence type="ECO:0000259" key="1">
    <source>
        <dbReference type="PROSITE" id="PS50106"/>
    </source>
</evidence>
<dbReference type="Gene3D" id="2.60.40.3650">
    <property type="match status" value="1"/>
</dbReference>
<sequence length="659" mass="73979">MTYYRPLFGLCEATAARTGFSRQLAAGRYISPRLMLLPMKLSLFGAGFGALVSLAAQAQTAPAGTYRISVDTKAVASSDQLRIVVNTPPVQQDQVTYVMPSVIPGSYSKKDYGRFVQNFTAYDDKGKKLKFKREGQNLFVIDKAKKLTRLEYTVDDTWDAKQDEGYIFQPGGTNFDASPQHPNYVLNHYGLYGYLEGYKMLPYEVKVQHAPELYAATGLPARRTGTEDTFTADSYVTLADGPILYSKPDTVSFVAGGARIGVAVVSETGKVRARQVAETMRPMAEALGQFFGQMPVPRYQFLMYFPDYQTSTVVNRQTGGFGAMEHSYSSVYFLPERDDQQAMNEMVLEVASHEFLHMLAPLNIHSREIGEFDFRDPKMSQHLWLYEGVTEYFAHLVQVQAGLTTEEQFRKTMREKVQDASKYPTGVSFTEMSRRILEKPYDAMYENVYKKGALIGLLLDIRIQELTKGQKSLRDVLLTLRQKYGPTRSFEDAQLIPEVVALTHPQVQEFFDRYVIGTEALPLQEYLSKIGWNYADRAPAKVKAFGQIGFAYDEKKQEFRAVNVKPQTNAFGLQPGDVIVAVDGRPVTMQNAEQLLRPLVDEPATDAAVRLTVRRGTATTEAQGQPREYDVEIPFYLAPSATPTPEQLALRQALLGKRG</sequence>
<evidence type="ECO:0000313" key="2">
    <source>
        <dbReference type="EMBL" id="TLM95139.1"/>
    </source>
</evidence>
<gene>
    <name evidence="2" type="ORF">FDY95_04915</name>
</gene>
<dbReference type="OrthoDB" id="9778516at2"/>
<dbReference type="AlphaFoldDB" id="A0A5R8WTP9"/>
<protein>
    <submittedName>
        <fullName evidence="2">Peptidase M61</fullName>
    </submittedName>
</protein>
<dbReference type="SUPFAM" id="SSF50156">
    <property type="entry name" value="PDZ domain-like"/>
    <property type="match status" value="1"/>
</dbReference>
<dbReference type="InterPro" id="IPR001478">
    <property type="entry name" value="PDZ"/>
</dbReference>
<organism evidence="2 3">
    <name type="scientific">Hymenobacter jeollabukensis</name>
    <dbReference type="NCBI Taxonomy" id="2025313"/>
    <lineage>
        <taxon>Bacteria</taxon>
        <taxon>Pseudomonadati</taxon>
        <taxon>Bacteroidota</taxon>
        <taxon>Cytophagia</taxon>
        <taxon>Cytophagales</taxon>
        <taxon>Hymenobacteraceae</taxon>
        <taxon>Hymenobacter</taxon>
    </lineage>
</organism>
<dbReference type="InterPro" id="IPR007963">
    <property type="entry name" value="Peptidase_M61_catalytic"/>
</dbReference>
<dbReference type="SUPFAM" id="SSF55486">
    <property type="entry name" value="Metalloproteases ('zincins'), catalytic domain"/>
    <property type="match status" value="1"/>
</dbReference>
<keyword evidence="3" id="KW-1185">Reference proteome</keyword>
<dbReference type="EMBL" id="VAJM01000002">
    <property type="protein sequence ID" value="TLM95139.1"/>
    <property type="molecule type" value="Genomic_DNA"/>
</dbReference>
<dbReference type="Pfam" id="PF05299">
    <property type="entry name" value="Peptidase_M61"/>
    <property type="match status" value="1"/>
</dbReference>
<evidence type="ECO:0000313" key="3">
    <source>
        <dbReference type="Proteomes" id="UP000305517"/>
    </source>
</evidence>
<dbReference type="InterPro" id="IPR027268">
    <property type="entry name" value="Peptidase_M4/M1_CTD_sf"/>
</dbReference>
<dbReference type="InterPro" id="IPR040756">
    <property type="entry name" value="Peptidase_M61_N"/>
</dbReference>
<name>A0A5R8WTP9_9BACT</name>
<dbReference type="PROSITE" id="PS50106">
    <property type="entry name" value="PDZ"/>
    <property type="match status" value="1"/>
</dbReference>
<dbReference type="Gene3D" id="1.10.390.10">
    <property type="entry name" value="Neutral Protease Domain 2"/>
    <property type="match status" value="1"/>
</dbReference>
<feature type="domain" description="PDZ" evidence="1">
    <location>
        <begin position="546"/>
        <end position="597"/>
    </location>
</feature>
<dbReference type="Gene3D" id="2.30.42.10">
    <property type="match status" value="1"/>
</dbReference>
<proteinExistence type="predicted"/>